<keyword evidence="5" id="KW-0864">Zinc transport</keyword>
<keyword evidence="2" id="KW-0813">Transport</keyword>
<dbReference type="CDD" id="cd03214">
    <property type="entry name" value="ABC_Iron-Siderophores_B12_Hemin"/>
    <property type="match status" value="1"/>
</dbReference>
<dbReference type="InterPro" id="IPR017871">
    <property type="entry name" value="ABC_transporter-like_CS"/>
</dbReference>
<feature type="domain" description="ABC transporter" evidence="7">
    <location>
        <begin position="4"/>
        <end position="231"/>
    </location>
</feature>
<keyword evidence="5" id="KW-0862">Zinc</keyword>
<reference evidence="8 9" key="1">
    <citation type="submission" date="2018-06" db="EMBL/GenBank/DDBJ databases">
        <title>Whole Genome Sequence of an efficient microsymbiont, Rhizobium tropici.</title>
        <authorList>
            <person name="Srinivasan R."/>
            <person name="Singh H.V."/>
            <person name="Srivastava R."/>
            <person name="Kumari B."/>
            <person name="Radhakrishna A."/>
        </authorList>
    </citation>
    <scope>NUCLEOTIDE SEQUENCE [LARGE SCALE GENOMIC DNA]</scope>
    <source>
        <strain evidence="8 9">IGFRI Rhizo-19</strain>
    </source>
</reference>
<dbReference type="GO" id="GO:0006829">
    <property type="term" value="P:zinc ion transport"/>
    <property type="evidence" value="ECO:0007669"/>
    <property type="project" value="UniProtKB-KW"/>
</dbReference>
<dbReference type="Pfam" id="PF00005">
    <property type="entry name" value="ABC_tran"/>
    <property type="match status" value="1"/>
</dbReference>
<keyword evidence="4 8" id="KW-0067">ATP-binding</keyword>
<dbReference type="GO" id="GO:0005524">
    <property type="term" value="F:ATP binding"/>
    <property type="evidence" value="ECO:0007669"/>
    <property type="project" value="UniProtKB-KW"/>
</dbReference>
<dbReference type="InterPro" id="IPR003593">
    <property type="entry name" value="AAA+_ATPase"/>
</dbReference>
<dbReference type="Proteomes" id="UP000251205">
    <property type="component" value="Unassembled WGS sequence"/>
</dbReference>
<dbReference type="PANTHER" id="PTHR42734">
    <property type="entry name" value="METAL TRANSPORT SYSTEM ATP-BINDING PROTEIN TM_0124-RELATED"/>
    <property type="match status" value="1"/>
</dbReference>
<dbReference type="SUPFAM" id="SSF52540">
    <property type="entry name" value="P-loop containing nucleoside triphosphate hydrolases"/>
    <property type="match status" value="1"/>
</dbReference>
<dbReference type="RefSeq" id="WP_112342094.1">
    <property type="nucleotide sequence ID" value="NZ_QMKK01000030.1"/>
</dbReference>
<sequence>MVVLSTEALGAVYGARTVLSDVSLPPCHGGEIIALIGSNAAGKSTLLRRIAGILPGAGECRLTGVVDRETAIAYMPQDQVSGAALTVFEAVLLARKQTSGWKLADADLHEVEQALAALQIADLGSEYVSELSGGQRQLVALAQCVIRAPTVLLLDEPTSALDLHRQFDVMRHVRSLAKEKGLLVIIAVHDLNLAMKFADKIAILAHGTLHAFGSVAQVLTPANLETAFRVKSRLERCSQGKLHLIVDDAV</sequence>
<dbReference type="SMART" id="SM00382">
    <property type="entry name" value="AAA"/>
    <property type="match status" value="1"/>
</dbReference>
<dbReference type="EMBL" id="QMKK01000030">
    <property type="protein sequence ID" value="RAX41366.1"/>
    <property type="molecule type" value="Genomic_DNA"/>
</dbReference>
<protein>
    <submittedName>
        <fullName evidence="8">ABC transporter ATP-binding protein</fullName>
    </submittedName>
</protein>
<dbReference type="Gene3D" id="3.40.50.300">
    <property type="entry name" value="P-loop containing nucleotide triphosphate hydrolases"/>
    <property type="match status" value="1"/>
</dbReference>
<evidence type="ECO:0000313" key="9">
    <source>
        <dbReference type="Proteomes" id="UP000251205"/>
    </source>
</evidence>
<dbReference type="PANTHER" id="PTHR42734:SF21">
    <property type="entry name" value="IRON ABC TRANSPORTER, ATP-BINDING PROTEIN"/>
    <property type="match status" value="1"/>
</dbReference>
<evidence type="ECO:0000256" key="2">
    <source>
        <dbReference type="ARBA" id="ARBA00022448"/>
    </source>
</evidence>
<comment type="caution">
    <text evidence="8">The sequence shown here is derived from an EMBL/GenBank/DDBJ whole genome shotgun (WGS) entry which is preliminary data.</text>
</comment>
<dbReference type="GO" id="GO:0016887">
    <property type="term" value="F:ATP hydrolysis activity"/>
    <property type="evidence" value="ECO:0007669"/>
    <property type="project" value="InterPro"/>
</dbReference>
<evidence type="ECO:0000256" key="4">
    <source>
        <dbReference type="ARBA" id="ARBA00022840"/>
    </source>
</evidence>
<dbReference type="PROSITE" id="PS00211">
    <property type="entry name" value="ABC_TRANSPORTER_1"/>
    <property type="match status" value="1"/>
</dbReference>
<evidence type="ECO:0000313" key="8">
    <source>
        <dbReference type="EMBL" id="RAX41366.1"/>
    </source>
</evidence>
<gene>
    <name evidence="8" type="ORF">DQ393_12530</name>
</gene>
<evidence type="ECO:0000259" key="7">
    <source>
        <dbReference type="PROSITE" id="PS50893"/>
    </source>
</evidence>
<proteinExistence type="inferred from homology"/>
<evidence type="ECO:0000256" key="5">
    <source>
        <dbReference type="ARBA" id="ARBA00022906"/>
    </source>
</evidence>
<dbReference type="PROSITE" id="PS50893">
    <property type="entry name" value="ABC_TRANSPORTER_2"/>
    <property type="match status" value="1"/>
</dbReference>
<dbReference type="AlphaFoldDB" id="A0A329YD29"/>
<organism evidence="8 9">
    <name type="scientific">Rhizobium tropici</name>
    <dbReference type="NCBI Taxonomy" id="398"/>
    <lineage>
        <taxon>Bacteria</taxon>
        <taxon>Pseudomonadati</taxon>
        <taxon>Pseudomonadota</taxon>
        <taxon>Alphaproteobacteria</taxon>
        <taxon>Hyphomicrobiales</taxon>
        <taxon>Rhizobiaceae</taxon>
        <taxon>Rhizobium/Agrobacterium group</taxon>
        <taxon>Rhizobium</taxon>
    </lineage>
</organism>
<dbReference type="InterPro" id="IPR027417">
    <property type="entry name" value="P-loop_NTPase"/>
</dbReference>
<dbReference type="InterPro" id="IPR003439">
    <property type="entry name" value="ABC_transporter-like_ATP-bd"/>
</dbReference>
<keyword evidence="6" id="KW-0406">Ion transport</keyword>
<dbReference type="OrthoDB" id="9810077at2"/>
<evidence type="ECO:0000256" key="3">
    <source>
        <dbReference type="ARBA" id="ARBA00022741"/>
    </source>
</evidence>
<dbReference type="InterPro" id="IPR050153">
    <property type="entry name" value="Metal_Ion_Import_ABC"/>
</dbReference>
<evidence type="ECO:0000256" key="6">
    <source>
        <dbReference type="ARBA" id="ARBA00023065"/>
    </source>
</evidence>
<comment type="similarity">
    <text evidence="1">Belongs to the ABC transporter superfamily.</text>
</comment>
<keyword evidence="3" id="KW-0547">Nucleotide-binding</keyword>
<evidence type="ECO:0000256" key="1">
    <source>
        <dbReference type="ARBA" id="ARBA00005417"/>
    </source>
</evidence>
<accession>A0A329YD29</accession>
<name>A0A329YD29_RHITR</name>